<dbReference type="InterPro" id="IPR008258">
    <property type="entry name" value="Transglycosylase_SLT_dom_1"/>
</dbReference>
<evidence type="ECO:0000313" key="2">
    <source>
        <dbReference type="EMBL" id="CAB5226948.1"/>
    </source>
</evidence>
<feature type="domain" description="Transglycosylase SLT" evidence="1">
    <location>
        <begin position="73"/>
        <end position="171"/>
    </location>
</feature>
<reference evidence="2" key="1">
    <citation type="submission" date="2020-05" db="EMBL/GenBank/DDBJ databases">
        <authorList>
            <person name="Chiriac C."/>
            <person name="Salcher M."/>
            <person name="Ghai R."/>
            <person name="Kavagutti S V."/>
        </authorList>
    </citation>
    <scope>NUCLEOTIDE SEQUENCE</scope>
</reference>
<dbReference type="EMBL" id="LR798366">
    <property type="protein sequence ID" value="CAB5226948.1"/>
    <property type="molecule type" value="Genomic_DNA"/>
</dbReference>
<dbReference type="SUPFAM" id="SSF53955">
    <property type="entry name" value="Lysozyme-like"/>
    <property type="match status" value="1"/>
</dbReference>
<dbReference type="Gene3D" id="1.10.530.10">
    <property type="match status" value="1"/>
</dbReference>
<dbReference type="Pfam" id="PF01464">
    <property type="entry name" value="SLT"/>
    <property type="match status" value="1"/>
</dbReference>
<dbReference type="InterPro" id="IPR023346">
    <property type="entry name" value="Lysozyme-like_dom_sf"/>
</dbReference>
<proteinExistence type="predicted"/>
<dbReference type="CDD" id="cd00254">
    <property type="entry name" value="LT-like"/>
    <property type="match status" value="1"/>
</dbReference>
<organism evidence="2">
    <name type="scientific">uncultured Caudovirales phage</name>
    <dbReference type="NCBI Taxonomy" id="2100421"/>
    <lineage>
        <taxon>Viruses</taxon>
        <taxon>Duplodnaviria</taxon>
        <taxon>Heunggongvirae</taxon>
        <taxon>Uroviricota</taxon>
        <taxon>Caudoviricetes</taxon>
        <taxon>Peduoviridae</taxon>
        <taxon>Maltschvirus</taxon>
        <taxon>Maltschvirus maltsch</taxon>
    </lineage>
</organism>
<accession>A0A6J7X787</accession>
<sequence length="179" mass="20030">MLKRSAYTLTGLALLSSPVLATEEDSGSFWREEAMKTEFVKPEKVIASQKKRVVIDRITTVVRKELGEEWVASALKIAKVESGYQCHVTGPKTRHGRAKGVFQLIDSSARTLGFDPGKMYDCNENIAAGVAHMKVCIKYGVKDPRGMAACHVAGWNRWNVKLAKQHERYKQRYINMASA</sequence>
<gene>
    <name evidence="2" type="ORF">UFOVP1517_81</name>
</gene>
<evidence type="ECO:0000259" key="1">
    <source>
        <dbReference type="Pfam" id="PF01464"/>
    </source>
</evidence>
<name>A0A6J7X787_9CAUD</name>
<protein>
    <submittedName>
        <fullName evidence="2">LT_GEWL domain containing protein</fullName>
    </submittedName>
</protein>